<accession>A0AAJ0MGJ7</accession>
<comment type="caution">
    <text evidence="2">The sequence shown here is derived from an EMBL/GenBank/DDBJ whole genome shotgun (WGS) entry which is preliminary data.</text>
</comment>
<evidence type="ECO:0000313" key="3">
    <source>
        <dbReference type="Proteomes" id="UP001275084"/>
    </source>
</evidence>
<gene>
    <name evidence="2" type="ORF">B0T25DRAFT_567026</name>
</gene>
<dbReference type="EMBL" id="JAUIQD010000003">
    <property type="protein sequence ID" value="KAK3357777.1"/>
    <property type="molecule type" value="Genomic_DNA"/>
</dbReference>
<reference evidence="2" key="2">
    <citation type="submission" date="2023-06" db="EMBL/GenBank/DDBJ databases">
        <authorList>
            <consortium name="Lawrence Berkeley National Laboratory"/>
            <person name="Haridas S."/>
            <person name="Hensen N."/>
            <person name="Bonometti L."/>
            <person name="Westerberg I."/>
            <person name="Brannstrom I.O."/>
            <person name="Guillou S."/>
            <person name="Cros-Aarteil S."/>
            <person name="Calhoun S."/>
            <person name="Kuo A."/>
            <person name="Mondo S."/>
            <person name="Pangilinan J."/>
            <person name="Riley R."/>
            <person name="Labutti K."/>
            <person name="Andreopoulos B."/>
            <person name="Lipzen A."/>
            <person name="Chen C."/>
            <person name="Yanf M."/>
            <person name="Daum C."/>
            <person name="Ng V."/>
            <person name="Clum A."/>
            <person name="Steindorff A."/>
            <person name="Ohm R."/>
            <person name="Martin F."/>
            <person name="Silar P."/>
            <person name="Natvig D."/>
            <person name="Lalanne C."/>
            <person name="Gautier V."/>
            <person name="Ament-Velasquez S.L."/>
            <person name="Kruys A."/>
            <person name="Hutchinson M.I."/>
            <person name="Powell A.J."/>
            <person name="Barry K."/>
            <person name="Miller A.N."/>
            <person name="Grigoriev I.V."/>
            <person name="Debuchy R."/>
            <person name="Gladieux P."/>
            <person name="Thoren M.H."/>
            <person name="Johannesson H."/>
        </authorList>
    </citation>
    <scope>NUCLEOTIDE SEQUENCE</scope>
    <source>
        <strain evidence="2">CBS 955.72</strain>
    </source>
</reference>
<keyword evidence="1" id="KW-0732">Signal</keyword>
<organism evidence="2 3">
    <name type="scientific">Lasiosphaeria hispida</name>
    <dbReference type="NCBI Taxonomy" id="260671"/>
    <lineage>
        <taxon>Eukaryota</taxon>
        <taxon>Fungi</taxon>
        <taxon>Dikarya</taxon>
        <taxon>Ascomycota</taxon>
        <taxon>Pezizomycotina</taxon>
        <taxon>Sordariomycetes</taxon>
        <taxon>Sordariomycetidae</taxon>
        <taxon>Sordariales</taxon>
        <taxon>Lasiosphaeriaceae</taxon>
        <taxon>Lasiosphaeria</taxon>
    </lineage>
</organism>
<evidence type="ECO:0000313" key="2">
    <source>
        <dbReference type="EMBL" id="KAK3357777.1"/>
    </source>
</evidence>
<reference evidence="2" key="1">
    <citation type="journal article" date="2023" name="Mol. Phylogenet. Evol.">
        <title>Genome-scale phylogeny and comparative genomics of the fungal order Sordariales.</title>
        <authorList>
            <person name="Hensen N."/>
            <person name="Bonometti L."/>
            <person name="Westerberg I."/>
            <person name="Brannstrom I.O."/>
            <person name="Guillou S."/>
            <person name="Cros-Aarteil S."/>
            <person name="Calhoun S."/>
            <person name="Haridas S."/>
            <person name="Kuo A."/>
            <person name="Mondo S."/>
            <person name="Pangilinan J."/>
            <person name="Riley R."/>
            <person name="LaButti K."/>
            <person name="Andreopoulos B."/>
            <person name="Lipzen A."/>
            <person name="Chen C."/>
            <person name="Yan M."/>
            <person name="Daum C."/>
            <person name="Ng V."/>
            <person name="Clum A."/>
            <person name="Steindorff A."/>
            <person name="Ohm R.A."/>
            <person name="Martin F."/>
            <person name="Silar P."/>
            <person name="Natvig D.O."/>
            <person name="Lalanne C."/>
            <person name="Gautier V."/>
            <person name="Ament-Velasquez S.L."/>
            <person name="Kruys A."/>
            <person name="Hutchinson M.I."/>
            <person name="Powell A.J."/>
            <person name="Barry K."/>
            <person name="Miller A.N."/>
            <person name="Grigoriev I.V."/>
            <person name="Debuchy R."/>
            <person name="Gladieux P."/>
            <person name="Hiltunen Thoren M."/>
            <person name="Johannesson H."/>
        </authorList>
    </citation>
    <scope>NUCLEOTIDE SEQUENCE</scope>
    <source>
        <strain evidence="2">CBS 955.72</strain>
    </source>
</reference>
<dbReference type="Proteomes" id="UP001275084">
    <property type="component" value="Unassembled WGS sequence"/>
</dbReference>
<sequence>MRHSKLLLGALGAFSFQHAAGIPLAADPFLTLGYAECQTSTFFGGQLVTGERKDLFVSKGNIDVGCGDWRNAPLGIGTNYQDMKWFQHPVCGVKLNFAPNGNNFDIYQDGHYDLLGTCSPHEGKKAFCPDALNGGTCVVETKFHCVWRGGSLWRPCS</sequence>
<keyword evidence="3" id="KW-1185">Reference proteome</keyword>
<name>A0AAJ0MGJ7_9PEZI</name>
<dbReference type="AlphaFoldDB" id="A0AAJ0MGJ7"/>
<feature type="chain" id="PRO_5042496402" evidence="1">
    <location>
        <begin position="22"/>
        <end position="157"/>
    </location>
</feature>
<feature type="signal peptide" evidence="1">
    <location>
        <begin position="1"/>
        <end position="21"/>
    </location>
</feature>
<proteinExistence type="predicted"/>
<evidence type="ECO:0000256" key="1">
    <source>
        <dbReference type="SAM" id="SignalP"/>
    </source>
</evidence>
<protein>
    <submittedName>
        <fullName evidence="2">Uncharacterized protein</fullName>
    </submittedName>
</protein>